<reference evidence="2" key="1">
    <citation type="submission" date="2013-01" db="EMBL/GenBank/DDBJ databases">
        <title>Draft Genome Sequence of a Mulberry Tree, Morus notabilis C.K. Schneid.</title>
        <authorList>
            <person name="He N."/>
            <person name="Zhao S."/>
        </authorList>
    </citation>
    <scope>NUCLEOTIDE SEQUENCE</scope>
</reference>
<dbReference type="Proteomes" id="UP000030645">
    <property type="component" value="Unassembled WGS sequence"/>
</dbReference>
<gene>
    <name evidence="1" type="ORF">L484_014765</name>
</gene>
<protein>
    <submittedName>
        <fullName evidence="1">Uncharacterized protein</fullName>
    </submittedName>
</protein>
<dbReference type="EMBL" id="KE346317">
    <property type="protein sequence ID" value="EXC32985.1"/>
    <property type="molecule type" value="Genomic_DNA"/>
</dbReference>
<organism evidence="1 2">
    <name type="scientific">Morus notabilis</name>
    <dbReference type="NCBI Taxonomy" id="981085"/>
    <lineage>
        <taxon>Eukaryota</taxon>
        <taxon>Viridiplantae</taxon>
        <taxon>Streptophyta</taxon>
        <taxon>Embryophyta</taxon>
        <taxon>Tracheophyta</taxon>
        <taxon>Spermatophyta</taxon>
        <taxon>Magnoliopsida</taxon>
        <taxon>eudicotyledons</taxon>
        <taxon>Gunneridae</taxon>
        <taxon>Pentapetalae</taxon>
        <taxon>rosids</taxon>
        <taxon>fabids</taxon>
        <taxon>Rosales</taxon>
        <taxon>Moraceae</taxon>
        <taxon>Moreae</taxon>
        <taxon>Morus</taxon>
    </lineage>
</organism>
<evidence type="ECO:0000313" key="1">
    <source>
        <dbReference type="EMBL" id="EXC32985.1"/>
    </source>
</evidence>
<accession>W9SA56</accession>
<proteinExistence type="predicted"/>
<dbReference type="AlphaFoldDB" id="W9SA56"/>
<keyword evidence="2" id="KW-1185">Reference proteome</keyword>
<sequence>MEKRLGGFDKVISGGTSRCLLQRHAQDASKENYRCPRKTKKSSRTSLPFGDEYSGEVLRLFDTLKICSEDEPRSPQIRILRMRKNCL</sequence>
<name>W9SA56_9ROSA</name>
<evidence type="ECO:0000313" key="2">
    <source>
        <dbReference type="Proteomes" id="UP000030645"/>
    </source>
</evidence>